<evidence type="ECO:0000313" key="2">
    <source>
        <dbReference type="Proteomes" id="UP001164746"/>
    </source>
</evidence>
<dbReference type="InterPro" id="IPR052709">
    <property type="entry name" value="Transposase-MT_Hybrid"/>
</dbReference>
<dbReference type="InterPro" id="IPR036397">
    <property type="entry name" value="RNaseH_sf"/>
</dbReference>
<organism evidence="1 2">
    <name type="scientific">Mya arenaria</name>
    <name type="common">Soft-shell clam</name>
    <dbReference type="NCBI Taxonomy" id="6604"/>
    <lineage>
        <taxon>Eukaryota</taxon>
        <taxon>Metazoa</taxon>
        <taxon>Spiralia</taxon>
        <taxon>Lophotrochozoa</taxon>
        <taxon>Mollusca</taxon>
        <taxon>Bivalvia</taxon>
        <taxon>Autobranchia</taxon>
        <taxon>Heteroconchia</taxon>
        <taxon>Euheterodonta</taxon>
        <taxon>Imparidentia</taxon>
        <taxon>Neoheterodontei</taxon>
        <taxon>Myida</taxon>
        <taxon>Myoidea</taxon>
        <taxon>Myidae</taxon>
        <taxon>Mya</taxon>
    </lineage>
</organism>
<evidence type="ECO:0008006" key="3">
    <source>
        <dbReference type="Google" id="ProtNLM"/>
    </source>
</evidence>
<dbReference type="Proteomes" id="UP001164746">
    <property type="component" value="Chromosome 1"/>
</dbReference>
<keyword evidence="2" id="KW-1185">Reference proteome</keyword>
<accession>A0ABY7DCL5</accession>
<dbReference type="PANTHER" id="PTHR46060">
    <property type="entry name" value="MARINER MOS1 TRANSPOSASE-LIKE PROTEIN"/>
    <property type="match status" value="1"/>
</dbReference>
<protein>
    <recommendedName>
        <fullName evidence="3">Transposase</fullName>
    </recommendedName>
</protein>
<gene>
    <name evidence="1" type="ORF">MAR_007520</name>
</gene>
<dbReference type="Gene3D" id="3.30.420.10">
    <property type="entry name" value="Ribonuclease H-like superfamily/Ribonuclease H"/>
    <property type="match status" value="1"/>
</dbReference>
<name>A0ABY7DCL5_MYAAR</name>
<evidence type="ECO:0000313" key="1">
    <source>
        <dbReference type="EMBL" id="WAQ95049.1"/>
    </source>
</evidence>
<dbReference type="PANTHER" id="PTHR46060:SF1">
    <property type="entry name" value="MARINER MOS1 TRANSPOSASE-LIKE PROTEIN"/>
    <property type="match status" value="1"/>
</dbReference>
<proteinExistence type="predicted"/>
<dbReference type="EMBL" id="CP111012">
    <property type="protein sequence ID" value="WAQ95049.1"/>
    <property type="molecule type" value="Genomic_DNA"/>
</dbReference>
<reference evidence="1" key="1">
    <citation type="submission" date="2022-11" db="EMBL/GenBank/DDBJ databases">
        <title>Centuries of genome instability and evolution in soft-shell clam transmissible cancer (bioRxiv).</title>
        <authorList>
            <person name="Hart S.F.M."/>
            <person name="Yonemitsu M.A."/>
            <person name="Giersch R.M."/>
            <person name="Beal B.F."/>
            <person name="Arriagada G."/>
            <person name="Davis B.W."/>
            <person name="Ostrander E.A."/>
            <person name="Goff S.P."/>
            <person name="Metzger M.J."/>
        </authorList>
    </citation>
    <scope>NUCLEOTIDE SEQUENCE</scope>
    <source>
        <strain evidence="1">MELC-2E11</strain>
        <tissue evidence="1">Siphon/mantle</tissue>
    </source>
</reference>
<sequence>MFMSAFTCARAGCRDSLRITATRVRCSQEFVRRYERECEEFLDRIVTTEETLRVDPETKAKSCIWKTPGVSSPKEGKSTEKRWETRDHVFHGQEGHDPTAQVTDGQTVTDSYYAKVLSRDVMHVLHTKRPNRDPERIIFHQDNTPGHRANSTVLEINLLVFEILLPPFRTYNYPFRYS</sequence>